<dbReference type="NCBIfam" id="TIGR00756">
    <property type="entry name" value="PPR"/>
    <property type="match status" value="3"/>
</dbReference>
<comment type="similarity">
    <text evidence="1">Belongs to the PPR family. P subfamily.</text>
</comment>
<dbReference type="EMBL" id="BJWL01000023">
    <property type="protein sequence ID" value="GFZ13632.1"/>
    <property type="molecule type" value="Genomic_DNA"/>
</dbReference>
<dbReference type="FunFam" id="1.25.40.10:FF:000253">
    <property type="entry name" value="Pentatricopeptide repeat-containing protein"/>
    <property type="match status" value="1"/>
</dbReference>
<sequence length="674" mass="75864">MLPRRVRTTLADAARYFSAGAAATPAARRGPRHGHFMEEAAATPLAGGGPSTAAAKNGGSGGDTLGRRLLSLVYAKRSAVIAIRKWKEEGRTVQKYQLNRIVRELRKHQRYKHALEICEWMNKEDDIKLQPGDFAVHLDLIAKVRGLSSAEKFFEDLPDRLKGQPTCTALLHSYVQSKLSSKANALMDKMLECGFLKNSLPYNHLLSLYISTGQIDEVPRVVQELKKNTSPDVYTYNLWLTACASQNDVEAAEAVFLEMKKARIVPDWVTYSTLASLYIKKSLLEKAGFTLKDMERTTSRQVRVAYSSLLTLHTNMGNKDHVNRIWKKMKSSFRKMTDAEYTCMISSLLKLKEFEEAEILYTEWESVSPTGDSRVPNLLLAAYINKNQMETAENFFNRMVERGIKPGYTTWELLTWGYLKQKQMDKVLDCFKKAVGSVKKWDPDERIIQEVFKNLAEQGNVEGAERLLMCLRKAGHVSTEVYNSLLLTYAKAGKMPLIVAERMKKDKVRLDDETLKLIRLTSKMQHPKSRLKPHHRTRNSTHWAAGGPGMQAIFLDPSGQKSCGTGVFLPRRAGTDVKPSKKPACSPILLPSRVVQALNLNVRELGLQIKPPQVLTIAIKWCTFIHADVKNAAKGVDRNATRNKKGKDASAQCCVISQSRSASPEIFLPKEWTY</sequence>
<proteinExistence type="inferred from homology"/>
<dbReference type="Pfam" id="PF13041">
    <property type="entry name" value="PPR_2"/>
    <property type="match status" value="1"/>
</dbReference>
<dbReference type="GO" id="GO:0003729">
    <property type="term" value="F:mRNA binding"/>
    <property type="evidence" value="ECO:0007669"/>
    <property type="project" value="UniProtKB-ARBA"/>
</dbReference>
<dbReference type="AlphaFoldDB" id="A0A7J0GS54"/>
<feature type="repeat" description="PPR" evidence="3">
    <location>
        <begin position="372"/>
        <end position="406"/>
    </location>
</feature>
<dbReference type="FunFam" id="1.25.40.10:FF:000651">
    <property type="entry name" value="Pentatricopeptide repeat-containing protein mitochondrial"/>
    <property type="match status" value="1"/>
</dbReference>
<dbReference type="PROSITE" id="PS51375">
    <property type="entry name" value="PPR"/>
    <property type="match status" value="2"/>
</dbReference>
<accession>A0A7J0GS54</accession>
<dbReference type="PANTHER" id="PTHR45717">
    <property type="entry name" value="OS12G0527900 PROTEIN"/>
    <property type="match status" value="1"/>
</dbReference>
<keyword evidence="2" id="KW-0677">Repeat</keyword>
<dbReference type="InterPro" id="IPR011990">
    <property type="entry name" value="TPR-like_helical_dom_sf"/>
</dbReference>
<dbReference type="Proteomes" id="UP000585474">
    <property type="component" value="Unassembled WGS sequence"/>
</dbReference>
<evidence type="ECO:0000313" key="5">
    <source>
        <dbReference type="Proteomes" id="UP000585474"/>
    </source>
</evidence>
<gene>
    <name evidence="4" type="ORF">Acr_23g0020170</name>
</gene>
<dbReference type="OrthoDB" id="1908178at2759"/>
<evidence type="ECO:0000256" key="2">
    <source>
        <dbReference type="ARBA" id="ARBA00022737"/>
    </source>
</evidence>
<evidence type="ECO:0000256" key="3">
    <source>
        <dbReference type="PROSITE-ProRule" id="PRU00708"/>
    </source>
</evidence>
<dbReference type="GO" id="GO:0005739">
    <property type="term" value="C:mitochondrion"/>
    <property type="evidence" value="ECO:0007669"/>
    <property type="project" value="TreeGrafter"/>
</dbReference>
<reference evidence="4 5" key="1">
    <citation type="submission" date="2019-07" db="EMBL/GenBank/DDBJ databases">
        <title>De Novo Assembly of kiwifruit Actinidia rufa.</title>
        <authorList>
            <person name="Sugita-Konishi S."/>
            <person name="Sato K."/>
            <person name="Mori E."/>
            <person name="Abe Y."/>
            <person name="Kisaki G."/>
            <person name="Hamano K."/>
            <person name="Suezawa K."/>
            <person name="Otani M."/>
            <person name="Fukuda T."/>
            <person name="Manabe T."/>
            <person name="Gomi K."/>
            <person name="Tabuchi M."/>
            <person name="Akimitsu K."/>
            <person name="Kataoka I."/>
        </authorList>
    </citation>
    <scope>NUCLEOTIDE SEQUENCE [LARGE SCALE GENOMIC DNA]</scope>
    <source>
        <strain evidence="5">cv. Fuchu</strain>
    </source>
</reference>
<dbReference type="InterPro" id="IPR002885">
    <property type="entry name" value="PPR_rpt"/>
</dbReference>
<comment type="caution">
    <text evidence="4">The sequence shown here is derived from an EMBL/GenBank/DDBJ whole genome shotgun (WGS) entry which is preliminary data.</text>
</comment>
<dbReference type="PANTHER" id="PTHR45717:SF45">
    <property type="entry name" value="OS12G0527900 PROTEIN"/>
    <property type="match status" value="1"/>
</dbReference>
<keyword evidence="5" id="KW-1185">Reference proteome</keyword>
<organism evidence="4 5">
    <name type="scientific">Actinidia rufa</name>
    <dbReference type="NCBI Taxonomy" id="165716"/>
    <lineage>
        <taxon>Eukaryota</taxon>
        <taxon>Viridiplantae</taxon>
        <taxon>Streptophyta</taxon>
        <taxon>Embryophyta</taxon>
        <taxon>Tracheophyta</taxon>
        <taxon>Spermatophyta</taxon>
        <taxon>Magnoliopsida</taxon>
        <taxon>eudicotyledons</taxon>
        <taxon>Gunneridae</taxon>
        <taxon>Pentapetalae</taxon>
        <taxon>asterids</taxon>
        <taxon>Ericales</taxon>
        <taxon>Actinidiaceae</taxon>
        <taxon>Actinidia</taxon>
    </lineage>
</organism>
<evidence type="ECO:0000313" key="4">
    <source>
        <dbReference type="EMBL" id="GFZ13632.1"/>
    </source>
</evidence>
<dbReference type="Gene3D" id="1.25.40.10">
    <property type="entry name" value="Tetratricopeptide repeat domain"/>
    <property type="match status" value="3"/>
</dbReference>
<name>A0A7J0GS54_9ERIC</name>
<protein>
    <submittedName>
        <fullName evidence="4">Pentatricopeptide repeat (PPR) superfamily protein</fullName>
    </submittedName>
</protein>
<feature type="repeat" description="PPR" evidence="3">
    <location>
        <begin position="232"/>
        <end position="266"/>
    </location>
</feature>
<dbReference type="SUPFAM" id="SSF48452">
    <property type="entry name" value="TPR-like"/>
    <property type="match status" value="1"/>
</dbReference>
<dbReference type="Pfam" id="PF01535">
    <property type="entry name" value="PPR"/>
    <property type="match status" value="4"/>
</dbReference>
<evidence type="ECO:0000256" key="1">
    <source>
        <dbReference type="ARBA" id="ARBA00007626"/>
    </source>
</evidence>